<dbReference type="GO" id="GO:0009103">
    <property type="term" value="P:lipopolysaccharide biosynthetic process"/>
    <property type="evidence" value="ECO:0007669"/>
    <property type="project" value="TreeGrafter"/>
</dbReference>
<dbReference type="InterPro" id="IPR001296">
    <property type="entry name" value="Glyco_trans_1"/>
</dbReference>
<dbReference type="Pfam" id="PF00534">
    <property type="entry name" value="Glycos_transf_1"/>
    <property type="match status" value="1"/>
</dbReference>
<sequence>MRVVIALASSSRQLSGVQRHAINVARCLLTTSDVSAVHLIAAPWQQEFLEDCVQDSDGRLSIHSAAIGESALSRNRWYYTRLPQLAAELKVDIAHLAYPAPVKTKAFPCPAVVTLHDLYPYDIQENFGFPKVLFNRLVLGQCLSGVDAVACVSHGTLSRMRHFYPGLAEAKAVVISNCVESYSAATGDSSFLKTGEKPFLLCVAQHRRNKNILFLLRIFKRMLSSGQLSRETRLVIIGIPGPETKRILHFLAAEDLTSNVKLVSGVSEAELQWCYRNCELLLAPSIVEGFGLPIAEALLAGCRIICSDLPVFREVGGDHCRYIPLGSAAEQAFVDAICHALSQPVPAPVSLPQLSASVIGNQYMKLYQSLQLQERRGCADLRPASMQDTQRKA</sequence>
<keyword evidence="5" id="KW-1185">Reference proteome</keyword>
<dbReference type="AlphaFoldDB" id="A0A2Z5FXS0"/>
<keyword evidence="1 4" id="KW-0808">Transferase</keyword>
<dbReference type="InterPro" id="IPR028098">
    <property type="entry name" value="Glyco_trans_4-like_N"/>
</dbReference>
<organism evidence="4 5">
    <name type="scientific">Acidisarcina polymorpha</name>
    <dbReference type="NCBI Taxonomy" id="2211140"/>
    <lineage>
        <taxon>Bacteria</taxon>
        <taxon>Pseudomonadati</taxon>
        <taxon>Acidobacteriota</taxon>
        <taxon>Terriglobia</taxon>
        <taxon>Terriglobales</taxon>
        <taxon>Acidobacteriaceae</taxon>
        <taxon>Acidisarcina</taxon>
    </lineage>
</organism>
<dbReference type="Pfam" id="PF13439">
    <property type="entry name" value="Glyco_transf_4"/>
    <property type="match status" value="1"/>
</dbReference>
<dbReference type="SUPFAM" id="SSF53756">
    <property type="entry name" value="UDP-Glycosyltransferase/glycogen phosphorylase"/>
    <property type="match status" value="1"/>
</dbReference>
<dbReference type="GO" id="GO:0016757">
    <property type="term" value="F:glycosyltransferase activity"/>
    <property type="evidence" value="ECO:0007669"/>
    <property type="project" value="InterPro"/>
</dbReference>
<dbReference type="Gene3D" id="3.40.50.2000">
    <property type="entry name" value="Glycogen Phosphorylase B"/>
    <property type="match status" value="2"/>
</dbReference>
<dbReference type="Proteomes" id="UP000253606">
    <property type="component" value="Chromosome"/>
</dbReference>
<evidence type="ECO:0000259" key="3">
    <source>
        <dbReference type="Pfam" id="PF13439"/>
    </source>
</evidence>
<dbReference type="KEGG" id="abas:ACPOL_1931"/>
<gene>
    <name evidence="4" type="ORF">ACPOL_1931</name>
</gene>
<dbReference type="PANTHER" id="PTHR46401:SF2">
    <property type="entry name" value="GLYCOSYLTRANSFERASE WBBK-RELATED"/>
    <property type="match status" value="1"/>
</dbReference>
<feature type="domain" description="Glycosyl transferase family 1" evidence="2">
    <location>
        <begin position="192"/>
        <end position="343"/>
    </location>
</feature>
<reference evidence="4 5" key="1">
    <citation type="journal article" date="2018" name="Front. Microbiol.">
        <title>Hydrolytic Capabilities as a Key to Environmental Success: Chitinolytic and Cellulolytic Acidobacteria From Acidic Sub-arctic Soils and Boreal Peatlands.</title>
        <authorList>
            <person name="Belova S.E."/>
            <person name="Ravin N.V."/>
            <person name="Pankratov T.A."/>
            <person name="Rakitin A.L."/>
            <person name="Ivanova A.A."/>
            <person name="Beletsky A.V."/>
            <person name="Mardanov A.V."/>
            <person name="Sinninghe Damste J.S."/>
            <person name="Dedysh S.N."/>
        </authorList>
    </citation>
    <scope>NUCLEOTIDE SEQUENCE [LARGE SCALE GENOMIC DNA]</scope>
    <source>
        <strain evidence="4 5">SBC82</strain>
    </source>
</reference>
<dbReference type="OrthoDB" id="9802525at2"/>
<evidence type="ECO:0000259" key="2">
    <source>
        <dbReference type="Pfam" id="PF00534"/>
    </source>
</evidence>
<dbReference type="EMBL" id="CP030840">
    <property type="protein sequence ID" value="AXC11267.1"/>
    <property type="molecule type" value="Genomic_DNA"/>
</dbReference>
<dbReference type="CDD" id="cd03809">
    <property type="entry name" value="GT4_MtfB-like"/>
    <property type="match status" value="1"/>
</dbReference>
<evidence type="ECO:0000313" key="5">
    <source>
        <dbReference type="Proteomes" id="UP000253606"/>
    </source>
</evidence>
<dbReference type="PANTHER" id="PTHR46401">
    <property type="entry name" value="GLYCOSYLTRANSFERASE WBBK-RELATED"/>
    <property type="match status" value="1"/>
</dbReference>
<evidence type="ECO:0000256" key="1">
    <source>
        <dbReference type="ARBA" id="ARBA00022679"/>
    </source>
</evidence>
<evidence type="ECO:0000313" key="4">
    <source>
        <dbReference type="EMBL" id="AXC11267.1"/>
    </source>
</evidence>
<accession>A0A2Z5FXS0</accession>
<protein>
    <submittedName>
        <fullName evidence="4">Glycosyl transferase, group 1</fullName>
    </submittedName>
</protein>
<name>A0A2Z5FXS0_9BACT</name>
<proteinExistence type="predicted"/>
<dbReference type="RefSeq" id="WP_114206732.1">
    <property type="nucleotide sequence ID" value="NZ_CP030840.1"/>
</dbReference>
<feature type="domain" description="Glycosyltransferase subfamily 4-like N-terminal" evidence="3">
    <location>
        <begin position="15"/>
        <end position="180"/>
    </location>
</feature>